<dbReference type="RefSeq" id="WP_091118865.1">
    <property type="nucleotide sequence ID" value="NZ_FOLB01000001.1"/>
</dbReference>
<dbReference type="SUPFAM" id="SSF55298">
    <property type="entry name" value="YjgF-like"/>
    <property type="match status" value="1"/>
</dbReference>
<gene>
    <name evidence="2" type="ORF">SAMN04487968_10119</name>
</gene>
<dbReference type="GO" id="GO:0019239">
    <property type="term" value="F:deaminase activity"/>
    <property type="evidence" value="ECO:0007669"/>
    <property type="project" value="TreeGrafter"/>
</dbReference>
<dbReference type="OrthoDB" id="3212792at2"/>
<comment type="similarity">
    <text evidence="1">Belongs to the RutC family.</text>
</comment>
<evidence type="ECO:0000313" key="2">
    <source>
        <dbReference type="EMBL" id="SFB69947.1"/>
    </source>
</evidence>
<keyword evidence="3" id="KW-1185">Reference proteome</keyword>
<dbReference type="Proteomes" id="UP000198832">
    <property type="component" value="Unassembled WGS sequence"/>
</dbReference>
<protein>
    <submittedName>
        <fullName evidence="2">Enamine deaminase RidA, house cleaning of reactive enamine intermediates, YjgF/YER057c/UK114 family</fullName>
    </submittedName>
</protein>
<organism evidence="2 3">
    <name type="scientific">Nocardioides terrae</name>
    <dbReference type="NCBI Taxonomy" id="574651"/>
    <lineage>
        <taxon>Bacteria</taxon>
        <taxon>Bacillati</taxon>
        <taxon>Actinomycetota</taxon>
        <taxon>Actinomycetes</taxon>
        <taxon>Propionibacteriales</taxon>
        <taxon>Nocardioidaceae</taxon>
        <taxon>Nocardioides</taxon>
    </lineage>
</organism>
<reference evidence="2 3" key="1">
    <citation type="submission" date="2016-10" db="EMBL/GenBank/DDBJ databases">
        <authorList>
            <person name="de Groot N.N."/>
        </authorList>
    </citation>
    <scope>NUCLEOTIDE SEQUENCE [LARGE SCALE GENOMIC DNA]</scope>
    <source>
        <strain evidence="2 3">CGMCC 1.7056</strain>
    </source>
</reference>
<dbReference type="EMBL" id="FOLB01000001">
    <property type="protein sequence ID" value="SFB69947.1"/>
    <property type="molecule type" value="Genomic_DNA"/>
</dbReference>
<name>A0A1I1D577_9ACTN</name>
<dbReference type="AlphaFoldDB" id="A0A1I1D577"/>
<dbReference type="Pfam" id="PF01042">
    <property type="entry name" value="Ribonuc_L-PSP"/>
    <property type="match status" value="1"/>
</dbReference>
<evidence type="ECO:0000313" key="3">
    <source>
        <dbReference type="Proteomes" id="UP000198832"/>
    </source>
</evidence>
<dbReference type="PANTHER" id="PTHR11803:SF58">
    <property type="entry name" value="PROTEIN HMF1-RELATED"/>
    <property type="match status" value="1"/>
</dbReference>
<dbReference type="CDD" id="cd00448">
    <property type="entry name" value="YjgF_YER057c_UK114_family"/>
    <property type="match status" value="1"/>
</dbReference>
<dbReference type="STRING" id="574651.SAMN04487968_10119"/>
<sequence>MEFHAPSTLPTPLGYSHAVSVEPGRRLVFLSGQVGLTADGVVSEGWEAQTRQTFRNLGLALGAAGAAWSDVVKLTYFVTTTDELPLVRAIRDEFVDVEHPPASSLVQVAGLFRPDVVIEVEAVAAVAG</sequence>
<accession>A0A1I1D577</accession>
<dbReference type="Gene3D" id="3.30.1330.40">
    <property type="entry name" value="RutC-like"/>
    <property type="match status" value="1"/>
</dbReference>
<dbReference type="InterPro" id="IPR035959">
    <property type="entry name" value="RutC-like_sf"/>
</dbReference>
<dbReference type="PANTHER" id="PTHR11803">
    <property type="entry name" value="2-IMINOBUTANOATE/2-IMINOPROPANOATE DEAMINASE RIDA"/>
    <property type="match status" value="1"/>
</dbReference>
<proteinExistence type="inferred from homology"/>
<evidence type="ECO:0000256" key="1">
    <source>
        <dbReference type="ARBA" id="ARBA00010552"/>
    </source>
</evidence>
<dbReference type="GO" id="GO:0005829">
    <property type="term" value="C:cytosol"/>
    <property type="evidence" value="ECO:0007669"/>
    <property type="project" value="TreeGrafter"/>
</dbReference>
<dbReference type="InterPro" id="IPR006175">
    <property type="entry name" value="YjgF/YER057c/UK114"/>
</dbReference>